<feature type="transmembrane region" description="Helical" evidence="8">
    <location>
        <begin position="38"/>
        <end position="60"/>
    </location>
</feature>
<evidence type="ECO:0000313" key="11">
    <source>
        <dbReference type="Proteomes" id="UP000188145"/>
    </source>
</evidence>
<feature type="transmembrane region" description="Helical" evidence="8">
    <location>
        <begin position="125"/>
        <end position="146"/>
    </location>
</feature>
<evidence type="ECO:0000256" key="6">
    <source>
        <dbReference type="ARBA" id="ARBA00022989"/>
    </source>
</evidence>
<comment type="subcellular location">
    <subcellularLocation>
        <location evidence="1">Cell inner membrane</location>
        <topology evidence="1">Multi-pass membrane protein</topology>
    </subcellularLocation>
</comment>
<protein>
    <recommendedName>
        <fullName evidence="9">Major facilitator superfamily (MFS) profile domain-containing protein</fullName>
    </recommendedName>
</protein>
<dbReference type="SUPFAM" id="SSF103473">
    <property type="entry name" value="MFS general substrate transporter"/>
    <property type="match status" value="2"/>
</dbReference>
<organism evidence="10 11">
    <name type="scientific">Tessaracoccus aquimaris</name>
    <dbReference type="NCBI Taxonomy" id="1332264"/>
    <lineage>
        <taxon>Bacteria</taxon>
        <taxon>Bacillati</taxon>
        <taxon>Actinomycetota</taxon>
        <taxon>Actinomycetes</taxon>
        <taxon>Propionibacteriales</taxon>
        <taxon>Propionibacteriaceae</taxon>
        <taxon>Tessaracoccus</taxon>
    </lineage>
</organism>
<keyword evidence="11" id="KW-1185">Reference proteome</keyword>
<feature type="transmembrane region" description="Helical" evidence="8">
    <location>
        <begin position="12"/>
        <end position="32"/>
    </location>
</feature>
<feature type="transmembrane region" description="Helical" evidence="8">
    <location>
        <begin position="332"/>
        <end position="354"/>
    </location>
</feature>
<dbReference type="OrthoDB" id="1653456at2"/>
<dbReference type="Proteomes" id="UP000188145">
    <property type="component" value="Chromosome"/>
</dbReference>
<dbReference type="Pfam" id="PF12832">
    <property type="entry name" value="MFS_1_like"/>
    <property type="match status" value="1"/>
</dbReference>
<feature type="transmembrane region" description="Helical" evidence="8">
    <location>
        <begin position="273"/>
        <end position="292"/>
    </location>
</feature>
<dbReference type="EMBL" id="CP019606">
    <property type="protein sequence ID" value="AQP48120.1"/>
    <property type="molecule type" value="Genomic_DNA"/>
</dbReference>
<reference evidence="11" key="1">
    <citation type="submission" date="2017-02" db="EMBL/GenBank/DDBJ databases">
        <title>Tessaracoccus aquaemaris sp. nov., isolated from the intestine of a Korean rockfish, Sebastes schlegelii, in a marine aquaculture pond.</title>
        <authorList>
            <person name="Tak E.J."/>
            <person name="Bae J.-W."/>
        </authorList>
    </citation>
    <scope>NUCLEOTIDE SEQUENCE [LARGE SCALE GENOMIC DNA]</scope>
    <source>
        <strain evidence="11">NSG39</strain>
    </source>
</reference>
<keyword evidence="6 8" id="KW-1133">Transmembrane helix</keyword>
<dbReference type="KEGG" id="tes:BW730_12070"/>
<dbReference type="Gene3D" id="1.20.1250.20">
    <property type="entry name" value="MFS general substrate transporter like domains"/>
    <property type="match status" value="2"/>
</dbReference>
<dbReference type="GO" id="GO:0015528">
    <property type="term" value="F:lactose:proton symporter activity"/>
    <property type="evidence" value="ECO:0007669"/>
    <property type="project" value="TreeGrafter"/>
</dbReference>
<feature type="transmembrane region" description="Helical" evidence="8">
    <location>
        <begin position="360"/>
        <end position="381"/>
    </location>
</feature>
<evidence type="ECO:0000256" key="2">
    <source>
        <dbReference type="ARBA" id="ARBA00022448"/>
    </source>
</evidence>
<dbReference type="PANTHER" id="PTHR23522:SF10">
    <property type="entry name" value="3-PHENYLPROPIONIC ACID TRANSPORTER-RELATED"/>
    <property type="match status" value="1"/>
</dbReference>
<dbReference type="InterPro" id="IPR020846">
    <property type="entry name" value="MFS_dom"/>
</dbReference>
<evidence type="ECO:0000256" key="3">
    <source>
        <dbReference type="ARBA" id="ARBA00022475"/>
    </source>
</evidence>
<name>A0A1Q2CQ08_9ACTN</name>
<evidence type="ECO:0000256" key="8">
    <source>
        <dbReference type="SAM" id="Phobius"/>
    </source>
</evidence>
<feature type="transmembrane region" description="Helical" evidence="8">
    <location>
        <begin position="67"/>
        <end position="87"/>
    </location>
</feature>
<dbReference type="InterPro" id="IPR024989">
    <property type="entry name" value="MFS_assoc_dom"/>
</dbReference>
<feature type="transmembrane region" description="Helical" evidence="8">
    <location>
        <begin position="206"/>
        <end position="226"/>
    </location>
</feature>
<dbReference type="STRING" id="1332264.BW730_12070"/>
<dbReference type="GO" id="GO:0030395">
    <property type="term" value="F:lactose binding"/>
    <property type="evidence" value="ECO:0007669"/>
    <property type="project" value="TreeGrafter"/>
</dbReference>
<evidence type="ECO:0000256" key="5">
    <source>
        <dbReference type="ARBA" id="ARBA00022692"/>
    </source>
</evidence>
<keyword evidence="5 8" id="KW-0812">Transmembrane</keyword>
<keyword evidence="2" id="KW-0813">Transport</keyword>
<keyword evidence="7 8" id="KW-0472">Membrane</keyword>
<sequence length="385" mass="40308">MPTARYAVLQSTYWSGFCLIVSFASVYLLAQGLSNSEIGILIAVASALATVLQPLVAGVADRSRWPLRLWIVASGILMAALAVALLVPGQPRLLVAITYGVLVGSIQIVQPLVNSVGMDAINLGIRLNFGLARACASLTFALLSLAAGRIVESTSSQALPVLMIAMQVLFVASAATFVFRRPAPHRDEEVAPEPVQEPEPLDRAAWMRFGLVLAGFTLAMASHNVLNGFMFQVVTFHGGTASDMGLAVMIAALTELPTMIGFNRLVRRWTPGVLMIVAGVGFAVKSIATYLAPNLAGIYAAQALQFAAFGLIVPASVYYVNRHFPPSQRVTGQAYMTMTATAGSVIGSVVGGVVLDVAGVPTMLLLGAVFGVLGAGCMAVGSNRS</sequence>
<feature type="transmembrane region" description="Helical" evidence="8">
    <location>
        <begin position="93"/>
        <end position="113"/>
    </location>
</feature>
<feature type="transmembrane region" description="Helical" evidence="8">
    <location>
        <begin position="246"/>
        <end position="266"/>
    </location>
</feature>
<accession>A0A1Q2CQ08</accession>
<feature type="transmembrane region" description="Helical" evidence="8">
    <location>
        <begin position="298"/>
        <end position="320"/>
    </location>
</feature>
<evidence type="ECO:0000256" key="7">
    <source>
        <dbReference type="ARBA" id="ARBA00023136"/>
    </source>
</evidence>
<dbReference type="RefSeq" id="WP_158522646.1">
    <property type="nucleotide sequence ID" value="NZ_CP019606.1"/>
</dbReference>
<evidence type="ECO:0000313" key="10">
    <source>
        <dbReference type="EMBL" id="AQP48120.1"/>
    </source>
</evidence>
<keyword evidence="4" id="KW-0997">Cell inner membrane</keyword>
<evidence type="ECO:0000256" key="1">
    <source>
        <dbReference type="ARBA" id="ARBA00004429"/>
    </source>
</evidence>
<keyword evidence="3" id="KW-1003">Cell membrane</keyword>
<dbReference type="AlphaFoldDB" id="A0A1Q2CQ08"/>
<proteinExistence type="predicted"/>
<feature type="transmembrane region" description="Helical" evidence="8">
    <location>
        <begin position="158"/>
        <end position="179"/>
    </location>
</feature>
<feature type="domain" description="Major facilitator superfamily (MFS) profile" evidence="9">
    <location>
        <begin position="203"/>
        <end position="385"/>
    </location>
</feature>
<evidence type="ECO:0000259" key="9">
    <source>
        <dbReference type="PROSITE" id="PS50850"/>
    </source>
</evidence>
<dbReference type="PROSITE" id="PS50850">
    <property type="entry name" value="MFS"/>
    <property type="match status" value="1"/>
</dbReference>
<dbReference type="InterPro" id="IPR036259">
    <property type="entry name" value="MFS_trans_sf"/>
</dbReference>
<dbReference type="GO" id="GO:0005886">
    <property type="term" value="C:plasma membrane"/>
    <property type="evidence" value="ECO:0007669"/>
    <property type="project" value="UniProtKB-SubCell"/>
</dbReference>
<dbReference type="PANTHER" id="PTHR23522">
    <property type="entry name" value="BLL5896 PROTEIN"/>
    <property type="match status" value="1"/>
</dbReference>
<gene>
    <name evidence="10" type="ORF">BW730_12070</name>
</gene>
<evidence type="ECO:0000256" key="4">
    <source>
        <dbReference type="ARBA" id="ARBA00022519"/>
    </source>
</evidence>